<evidence type="ECO:0000313" key="1">
    <source>
        <dbReference type="EMBL" id="JAP08631.1"/>
    </source>
</evidence>
<organism evidence="1">
    <name type="scientific">Solanum chacoense</name>
    <name type="common">Chaco potato</name>
    <dbReference type="NCBI Taxonomy" id="4108"/>
    <lineage>
        <taxon>Eukaryota</taxon>
        <taxon>Viridiplantae</taxon>
        <taxon>Streptophyta</taxon>
        <taxon>Embryophyta</taxon>
        <taxon>Tracheophyta</taxon>
        <taxon>Spermatophyta</taxon>
        <taxon>Magnoliopsida</taxon>
        <taxon>eudicotyledons</taxon>
        <taxon>Gunneridae</taxon>
        <taxon>Pentapetalae</taxon>
        <taxon>asterids</taxon>
        <taxon>lamiids</taxon>
        <taxon>Solanales</taxon>
        <taxon>Solanaceae</taxon>
        <taxon>Solanoideae</taxon>
        <taxon>Solaneae</taxon>
        <taxon>Solanum</taxon>
    </lineage>
</organism>
<proteinExistence type="predicted"/>
<protein>
    <submittedName>
        <fullName evidence="1">Putative ovule protein</fullName>
    </submittedName>
</protein>
<sequence length="100" mass="11312">MVTMFQLINGTSNPKMVGVGCTYHLYLYQVPYGVVEMFVSWSAHPWGLGREMYTNLTLPLWGREVVSDRPSAQEKTVQSNLIQLQKNYGFNLLPALGISE</sequence>
<dbReference type="EMBL" id="GEDG01036568">
    <property type="protein sequence ID" value="JAP08631.1"/>
    <property type="molecule type" value="Transcribed_RNA"/>
</dbReference>
<dbReference type="AlphaFoldDB" id="A0A0V0GLK6"/>
<name>A0A0V0GLK6_SOLCH</name>
<accession>A0A0V0GLK6</accession>
<reference evidence="1" key="1">
    <citation type="submission" date="2015-12" db="EMBL/GenBank/DDBJ databases">
        <title>Gene expression during late stages of embryo sac development: a critical building block for successful pollen-pistil interactions.</title>
        <authorList>
            <person name="Liu Y."/>
            <person name="Joly V."/>
            <person name="Sabar M."/>
            <person name="Matton D.P."/>
        </authorList>
    </citation>
    <scope>NUCLEOTIDE SEQUENCE</scope>
</reference>